<dbReference type="InterPro" id="IPR020845">
    <property type="entry name" value="AMP-binding_CS"/>
</dbReference>
<dbReference type="Gene3D" id="3.40.50.12780">
    <property type="entry name" value="N-terminal domain of ligase-like"/>
    <property type="match status" value="1"/>
</dbReference>
<keyword evidence="5" id="KW-1185">Reference proteome</keyword>
<keyword evidence="1" id="KW-0547">Nucleotide-binding</keyword>
<evidence type="ECO:0000313" key="4">
    <source>
        <dbReference type="EMBL" id="TXF11259.1"/>
    </source>
</evidence>
<dbReference type="Pfam" id="PF00501">
    <property type="entry name" value="AMP-binding"/>
    <property type="match status" value="1"/>
</dbReference>
<dbReference type="GO" id="GO:0004467">
    <property type="term" value="F:long-chain fatty acid-CoA ligase activity"/>
    <property type="evidence" value="ECO:0007669"/>
    <property type="project" value="TreeGrafter"/>
</dbReference>
<dbReference type="Proteomes" id="UP000321201">
    <property type="component" value="Unassembled WGS sequence"/>
</dbReference>
<protein>
    <submittedName>
        <fullName evidence="4">Long-chain fatty acid--CoA ligase</fullName>
    </submittedName>
</protein>
<evidence type="ECO:0000313" key="5">
    <source>
        <dbReference type="Proteomes" id="UP000321201"/>
    </source>
</evidence>
<feature type="domain" description="AMP-dependent synthetase/ligase" evidence="3">
    <location>
        <begin position="27"/>
        <end position="432"/>
    </location>
</feature>
<sequence>MDRPAFANVDIIPLEEVATLDALFGARVARSGDAVAYREYDPQKGAWQDHTWAQMNAEVARWQAAMERDGLQPGDRVAVMLPNGTAWVKFDQAALGLGLVVVPLYTSDRPDNVAYVVRDSGAKLLLFDSVDQWQALSGIKDQFKDVVWLLCLRPFKGEAEDPRLVAVSDWLPDGAGPTKHLPTDPDALATIVYTSGTTGRPKGVMLSHRNILSNAAACLKTMEVTMQDLMLSFLPLSHTFERTVGYYLPIMSGTPVAYARSVQQLSEDFRLVRPTLIITVPRIFERVYAAIRQKLSQSPALRRKLFELAVDIGCARFEHAQGRGPLHPMNFLWPVLKRLVADKVLDRLGGRVRAAICGGAALSPEISRLFIGLGLPVLQGYGLTEASPVVTTNRLENNVPASVGLPLPGVEVRLGEKNALLVRGPNVMLGYWNNKEATRAILSDDGWLNTGDTARFDEAGRVYITGRLKDIIVLSTGEKVPPVDMEAAILRDCLFEQVMVFGEGRPYLCVLAVLNPDHWRQLACEVGLNPDSETDLRSRTVEEIVLRRIARQVKDFPGYAQIRRAAVFLEAWTVENGMLTPTMKVRRAKVLEQYQDIVATLYKGH</sequence>
<organism evidence="4 5">
    <name type="scientific">Pelomicrobium methylotrophicum</name>
    <dbReference type="NCBI Taxonomy" id="2602750"/>
    <lineage>
        <taxon>Bacteria</taxon>
        <taxon>Pseudomonadati</taxon>
        <taxon>Pseudomonadota</taxon>
        <taxon>Hydrogenophilia</taxon>
        <taxon>Hydrogenophilia incertae sedis</taxon>
        <taxon>Pelomicrobium</taxon>
    </lineage>
</organism>
<dbReference type="EMBL" id="VPFL01000015">
    <property type="protein sequence ID" value="TXF11259.1"/>
    <property type="molecule type" value="Genomic_DNA"/>
</dbReference>
<dbReference type="PANTHER" id="PTHR43272">
    <property type="entry name" value="LONG-CHAIN-FATTY-ACID--COA LIGASE"/>
    <property type="match status" value="1"/>
</dbReference>
<dbReference type="GO" id="GO:0005524">
    <property type="term" value="F:ATP binding"/>
    <property type="evidence" value="ECO:0007669"/>
    <property type="project" value="UniProtKB-KW"/>
</dbReference>
<dbReference type="AlphaFoldDB" id="A0A5C7EIM6"/>
<comment type="caution">
    <text evidence="4">The sequence shown here is derived from an EMBL/GenBank/DDBJ whole genome shotgun (WGS) entry which is preliminary data.</text>
</comment>
<dbReference type="PANTHER" id="PTHR43272:SF33">
    <property type="entry name" value="AMP-BINDING DOMAIN-CONTAINING PROTEIN-RELATED"/>
    <property type="match status" value="1"/>
</dbReference>
<dbReference type="GO" id="GO:0016020">
    <property type="term" value="C:membrane"/>
    <property type="evidence" value="ECO:0007669"/>
    <property type="project" value="TreeGrafter"/>
</dbReference>
<dbReference type="RefSeq" id="WP_147800275.1">
    <property type="nucleotide sequence ID" value="NZ_VPFL01000015.1"/>
</dbReference>
<keyword evidence="2" id="KW-0067">ATP-binding</keyword>
<reference evidence="4 5" key="1">
    <citation type="submission" date="2019-08" db="EMBL/GenBank/DDBJ databases">
        <title>Pelomicrobium methylotrophicum gen. nov., sp. nov. a moderately thermophilic, facultatively anaerobic, lithoautotrophic and methylotrophic bacterium isolated from a terrestrial mud volcano.</title>
        <authorList>
            <person name="Slobodkina G.B."/>
            <person name="Merkel A.Y."/>
            <person name="Slobodkin A.I."/>
        </authorList>
    </citation>
    <scope>NUCLEOTIDE SEQUENCE [LARGE SCALE GENOMIC DNA]</scope>
    <source>
        <strain evidence="4 5">SM250</strain>
    </source>
</reference>
<dbReference type="Pfam" id="PF23562">
    <property type="entry name" value="AMP-binding_C_3"/>
    <property type="match status" value="1"/>
</dbReference>
<dbReference type="CDD" id="cd05907">
    <property type="entry name" value="VL_LC_FACS_like"/>
    <property type="match status" value="1"/>
</dbReference>
<dbReference type="InParanoid" id="A0A5C7EIM6"/>
<gene>
    <name evidence="4" type="ORF">FR698_11125</name>
</gene>
<dbReference type="InterPro" id="IPR000873">
    <property type="entry name" value="AMP-dep_synth/lig_dom"/>
</dbReference>
<proteinExistence type="predicted"/>
<keyword evidence="4" id="KW-0436">Ligase</keyword>
<evidence type="ECO:0000259" key="3">
    <source>
        <dbReference type="Pfam" id="PF00501"/>
    </source>
</evidence>
<dbReference type="SUPFAM" id="SSF56801">
    <property type="entry name" value="Acetyl-CoA synthetase-like"/>
    <property type="match status" value="1"/>
</dbReference>
<accession>A0A5C7EIM6</accession>
<evidence type="ECO:0000256" key="1">
    <source>
        <dbReference type="ARBA" id="ARBA00022741"/>
    </source>
</evidence>
<name>A0A5C7EIM6_9PROT</name>
<dbReference type="PROSITE" id="PS00455">
    <property type="entry name" value="AMP_BINDING"/>
    <property type="match status" value="1"/>
</dbReference>
<evidence type="ECO:0000256" key="2">
    <source>
        <dbReference type="ARBA" id="ARBA00022840"/>
    </source>
</evidence>
<dbReference type="OrthoDB" id="5287404at2"/>
<dbReference type="InterPro" id="IPR042099">
    <property type="entry name" value="ANL_N_sf"/>
</dbReference>